<keyword evidence="8 11" id="KW-0472">Membrane</keyword>
<evidence type="ECO:0000256" key="1">
    <source>
        <dbReference type="ARBA" id="ARBA00004127"/>
    </source>
</evidence>
<comment type="similarity">
    <text evidence="2">Belongs to the amino acid/polyamine transporter 2 family. Amino acid/auxin permease (AAAP) (TC 2.A.18.1) subfamily.</text>
</comment>
<keyword evidence="5" id="KW-0769">Symport</keyword>
<dbReference type="GO" id="GO:0012505">
    <property type="term" value="C:endomembrane system"/>
    <property type="evidence" value="ECO:0007669"/>
    <property type="project" value="UniProtKB-SubCell"/>
</dbReference>
<dbReference type="GO" id="GO:0015293">
    <property type="term" value="F:symporter activity"/>
    <property type="evidence" value="ECO:0007669"/>
    <property type="project" value="UniProtKB-KW"/>
</dbReference>
<dbReference type="GO" id="GO:0006865">
    <property type="term" value="P:amino acid transport"/>
    <property type="evidence" value="ECO:0007669"/>
    <property type="project" value="UniProtKB-KW"/>
</dbReference>
<evidence type="ECO:0000256" key="3">
    <source>
        <dbReference type="ARBA" id="ARBA00022448"/>
    </source>
</evidence>
<keyword evidence="7 11" id="KW-1133">Transmembrane helix</keyword>
<dbReference type="EMBL" id="JAKUCV010001646">
    <property type="protein sequence ID" value="KAJ4845529.1"/>
    <property type="molecule type" value="Genomic_DNA"/>
</dbReference>
<evidence type="ECO:0000256" key="8">
    <source>
        <dbReference type="ARBA" id="ARBA00023136"/>
    </source>
</evidence>
<keyword evidence="14" id="KW-1185">Reference proteome</keyword>
<keyword evidence="4 11" id="KW-0812">Transmembrane</keyword>
<evidence type="ECO:0000313" key="13">
    <source>
        <dbReference type="EMBL" id="KAJ4845529.1"/>
    </source>
</evidence>
<dbReference type="GO" id="GO:0009734">
    <property type="term" value="P:auxin-activated signaling pathway"/>
    <property type="evidence" value="ECO:0007669"/>
    <property type="project" value="UniProtKB-KW"/>
</dbReference>
<evidence type="ECO:0000256" key="2">
    <source>
        <dbReference type="ARBA" id="ARBA00005590"/>
    </source>
</evidence>
<dbReference type="AlphaFoldDB" id="A0A9Q0GBB5"/>
<feature type="transmembrane region" description="Helical" evidence="11">
    <location>
        <begin position="46"/>
        <end position="69"/>
    </location>
</feature>
<organism evidence="13 14">
    <name type="scientific">Turnera subulata</name>
    <dbReference type="NCBI Taxonomy" id="218843"/>
    <lineage>
        <taxon>Eukaryota</taxon>
        <taxon>Viridiplantae</taxon>
        <taxon>Streptophyta</taxon>
        <taxon>Embryophyta</taxon>
        <taxon>Tracheophyta</taxon>
        <taxon>Spermatophyta</taxon>
        <taxon>Magnoliopsida</taxon>
        <taxon>eudicotyledons</taxon>
        <taxon>Gunneridae</taxon>
        <taxon>Pentapetalae</taxon>
        <taxon>rosids</taxon>
        <taxon>fabids</taxon>
        <taxon>Malpighiales</taxon>
        <taxon>Passifloraceae</taxon>
        <taxon>Turnera</taxon>
    </lineage>
</organism>
<dbReference type="OrthoDB" id="40134at2759"/>
<evidence type="ECO:0000259" key="12">
    <source>
        <dbReference type="Pfam" id="PF01490"/>
    </source>
</evidence>
<name>A0A9Q0GBB5_9ROSI</name>
<sequence>MWMTLYVISGMALFYTALGCCGYAGFGTKSGNVLTAFNKPLWLVEFNNIPVIIHLIVGYMVFSQSIFAINEKRLATKWPNSFFTVVYTVRVPFTQNETFPIIPCRLLIRITFVIFTILVAIADFPLSMYIVQARIRQETFTWTMLQ</sequence>
<comment type="subcellular location">
    <subcellularLocation>
        <location evidence="1">Endomembrane system</location>
        <topology evidence="1">Multi-pass membrane protein</topology>
    </subcellularLocation>
</comment>
<keyword evidence="9" id="KW-0927">Auxin signaling pathway</keyword>
<dbReference type="InterPro" id="IPR013057">
    <property type="entry name" value="AA_transpt_TM"/>
</dbReference>
<evidence type="ECO:0000256" key="10">
    <source>
        <dbReference type="ARBA" id="ARBA00045588"/>
    </source>
</evidence>
<protein>
    <recommendedName>
        <fullName evidence="12">Amino acid transporter transmembrane domain-containing protein</fullName>
    </recommendedName>
</protein>
<evidence type="ECO:0000256" key="7">
    <source>
        <dbReference type="ARBA" id="ARBA00022989"/>
    </source>
</evidence>
<dbReference type="Proteomes" id="UP001141552">
    <property type="component" value="Unassembled WGS sequence"/>
</dbReference>
<evidence type="ECO:0000256" key="5">
    <source>
        <dbReference type="ARBA" id="ARBA00022847"/>
    </source>
</evidence>
<feature type="domain" description="Amino acid transporter transmembrane" evidence="12">
    <location>
        <begin position="3"/>
        <end position="121"/>
    </location>
</feature>
<reference evidence="13" key="2">
    <citation type="journal article" date="2023" name="Plants (Basel)">
        <title>Annotation of the Turnera subulata (Passifloraceae) Draft Genome Reveals the S-Locus Evolved after the Divergence of Turneroideae from Passifloroideae in a Stepwise Manner.</title>
        <authorList>
            <person name="Henning P.M."/>
            <person name="Roalson E.H."/>
            <person name="Mir W."/>
            <person name="McCubbin A.G."/>
            <person name="Shore J.S."/>
        </authorList>
    </citation>
    <scope>NUCLEOTIDE SEQUENCE</scope>
    <source>
        <strain evidence="13">F60SS</strain>
    </source>
</reference>
<evidence type="ECO:0000256" key="9">
    <source>
        <dbReference type="ARBA" id="ARBA00023294"/>
    </source>
</evidence>
<evidence type="ECO:0000313" key="14">
    <source>
        <dbReference type="Proteomes" id="UP001141552"/>
    </source>
</evidence>
<evidence type="ECO:0000256" key="11">
    <source>
        <dbReference type="SAM" id="Phobius"/>
    </source>
</evidence>
<keyword evidence="3" id="KW-0813">Transport</keyword>
<dbReference type="PANTHER" id="PTHR48017">
    <property type="entry name" value="OS05G0424000 PROTEIN-RELATED"/>
    <property type="match status" value="1"/>
</dbReference>
<feature type="transmembrane region" description="Helical" evidence="11">
    <location>
        <begin position="106"/>
        <end position="131"/>
    </location>
</feature>
<feature type="transmembrane region" description="Helical" evidence="11">
    <location>
        <begin position="5"/>
        <end position="26"/>
    </location>
</feature>
<comment type="function">
    <text evidence="10">Carrier protein involved in proton-driven auxin influx. Mediates the formation of auxin gradient from developing leaves (site of auxin biosynthesis) to tips by contributing to the loading of auxin in vascular tissues and facilitating acropetal (base to tip) auxin transport within inner tissues of the root apex, and basipetal (tip to base) auxin transport within outer tissues of the root apex. May be involved in lateral roots and nodules formation.</text>
</comment>
<gene>
    <name evidence="13" type="ORF">Tsubulata_015609</name>
</gene>
<comment type="caution">
    <text evidence="13">The sequence shown here is derived from an EMBL/GenBank/DDBJ whole genome shotgun (WGS) entry which is preliminary data.</text>
</comment>
<evidence type="ECO:0000256" key="6">
    <source>
        <dbReference type="ARBA" id="ARBA00022970"/>
    </source>
</evidence>
<evidence type="ECO:0000256" key="4">
    <source>
        <dbReference type="ARBA" id="ARBA00022692"/>
    </source>
</evidence>
<keyword evidence="6" id="KW-0029">Amino-acid transport</keyword>
<feature type="non-terminal residue" evidence="13">
    <location>
        <position position="1"/>
    </location>
</feature>
<accession>A0A9Q0GBB5</accession>
<dbReference type="Pfam" id="PF01490">
    <property type="entry name" value="Aa_trans"/>
    <property type="match status" value="1"/>
</dbReference>
<proteinExistence type="inferred from homology"/>
<reference evidence="13" key="1">
    <citation type="submission" date="2022-02" db="EMBL/GenBank/DDBJ databases">
        <authorList>
            <person name="Henning P.M."/>
            <person name="McCubbin A.G."/>
            <person name="Shore J.S."/>
        </authorList>
    </citation>
    <scope>NUCLEOTIDE SEQUENCE</scope>
    <source>
        <strain evidence="13">F60SS</strain>
        <tissue evidence="13">Leaves</tissue>
    </source>
</reference>